<dbReference type="EMBL" id="CAWUPB010001189">
    <property type="protein sequence ID" value="CAK7351705.1"/>
    <property type="molecule type" value="Genomic_DNA"/>
</dbReference>
<evidence type="ECO:0000313" key="2">
    <source>
        <dbReference type="EMBL" id="CAK7351705.1"/>
    </source>
</evidence>
<comment type="caution">
    <text evidence="2">The sequence shown here is derived from an EMBL/GenBank/DDBJ whole genome shotgun (WGS) entry which is preliminary data.</text>
</comment>
<dbReference type="AlphaFoldDB" id="A0AAV1SLE9"/>
<evidence type="ECO:0000259" key="1">
    <source>
        <dbReference type="Pfam" id="PF02364"/>
    </source>
</evidence>
<dbReference type="GO" id="GO:0003843">
    <property type="term" value="F:1,3-beta-D-glucan synthase activity"/>
    <property type="evidence" value="ECO:0007669"/>
    <property type="project" value="InterPro"/>
</dbReference>
<dbReference type="PANTHER" id="PTHR12741:SF22">
    <property type="entry name" value="CALLOSE SYNTHASE 8-RELATED"/>
    <property type="match status" value="1"/>
</dbReference>
<organism evidence="2 3">
    <name type="scientific">Dovyalis caffra</name>
    <dbReference type="NCBI Taxonomy" id="77055"/>
    <lineage>
        <taxon>Eukaryota</taxon>
        <taxon>Viridiplantae</taxon>
        <taxon>Streptophyta</taxon>
        <taxon>Embryophyta</taxon>
        <taxon>Tracheophyta</taxon>
        <taxon>Spermatophyta</taxon>
        <taxon>Magnoliopsida</taxon>
        <taxon>eudicotyledons</taxon>
        <taxon>Gunneridae</taxon>
        <taxon>Pentapetalae</taxon>
        <taxon>rosids</taxon>
        <taxon>fabids</taxon>
        <taxon>Malpighiales</taxon>
        <taxon>Salicaceae</taxon>
        <taxon>Flacourtieae</taxon>
        <taxon>Dovyalis</taxon>
    </lineage>
</organism>
<name>A0AAV1SLE9_9ROSI</name>
<protein>
    <recommendedName>
        <fullName evidence="1">Glycosyl transferase 48 domain-containing protein</fullName>
    </recommendedName>
</protein>
<dbReference type="Proteomes" id="UP001314170">
    <property type="component" value="Unassembled WGS sequence"/>
</dbReference>
<dbReference type="PANTHER" id="PTHR12741">
    <property type="entry name" value="LYST-INTERACTING PROTEIN LIP5 DOPAMINE RESPONSIVE PROTEIN DRG-1"/>
    <property type="match status" value="1"/>
</dbReference>
<keyword evidence="3" id="KW-1185">Reference proteome</keyword>
<dbReference type="GO" id="GO:0000148">
    <property type="term" value="C:1,3-beta-D-glucan synthase complex"/>
    <property type="evidence" value="ECO:0007669"/>
    <property type="project" value="InterPro"/>
</dbReference>
<dbReference type="GO" id="GO:0006075">
    <property type="term" value="P:(1-&gt;3)-beta-D-glucan biosynthetic process"/>
    <property type="evidence" value="ECO:0007669"/>
    <property type="project" value="InterPro"/>
</dbReference>
<dbReference type="GO" id="GO:0005886">
    <property type="term" value="C:plasma membrane"/>
    <property type="evidence" value="ECO:0007669"/>
    <property type="project" value="TreeGrafter"/>
</dbReference>
<feature type="domain" description="Glycosyl transferase 48" evidence="1">
    <location>
        <begin position="91"/>
        <end position="309"/>
    </location>
</feature>
<gene>
    <name evidence="2" type="ORF">DCAF_LOCUS23956</name>
</gene>
<dbReference type="InterPro" id="IPR003440">
    <property type="entry name" value="Glyco_trans_48_dom"/>
</dbReference>
<dbReference type="Pfam" id="PF02364">
    <property type="entry name" value="Glucan_synthase"/>
    <property type="match status" value="2"/>
</dbReference>
<reference evidence="2 3" key="1">
    <citation type="submission" date="2024-01" db="EMBL/GenBank/DDBJ databases">
        <authorList>
            <person name="Waweru B."/>
        </authorList>
    </citation>
    <scope>NUCLEOTIDE SEQUENCE [LARGE SCALE GENOMIC DNA]</scope>
</reference>
<proteinExistence type="predicted"/>
<accession>A0AAV1SLE9</accession>
<feature type="domain" description="Glycosyl transferase 48" evidence="1">
    <location>
        <begin position="3"/>
        <end position="87"/>
    </location>
</feature>
<evidence type="ECO:0000313" key="3">
    <source>
        <dbReference type="Proteomes" id="UP001314170"/>
    </source>
</evidence>
<sequence>MDIPANLEARRRISFFATSLFTDMPIAPKVRNMLSFSVLTPHFKEDIIYSTDEVHSSKEGVSILFYMQRIYPDEWKNFLERMGCESLDGLKDETMRDELRNWASFRGQTLSRTVRGMMYYREALRVQAFLDMADNEDILEGYDGAERNNRTLFAQLDALADLKFTYVISFQMFGSQKSSGDPHAQDIIDLMNRYPSVRVAYVEEKEEIVNDKIQKVYSSILVKAVNGLDQEIYRIKLPGSPNIGEGKPENQNHAIIFTRGEALQTIDMNQDNYLEEALKMRNLLQEFLRQRGRRPPTILGLREHIFTGRLFRLCLKLHK</sequence>